<dbReference type="Proteomes" id="UP001189429">
    <property type="component" value="Unassembled WGS sequence"/>
</dbReference>
<accession>A0ABN9Y2C0</accession>
<evidence type="ECO:0000313" key="3">
    <source>
        <dbReference type="Proteomes" id="UP001189429"/>
    </source>
</evidence>
<protein>
    <submittedName>
        <fullName evidence="2">Uncharacterized protein</fullName>
    </submittedName>
</protein>
<proteinExistence type="predicted"/>
<feature type="region of interest" description="Disordered" evidence="1">
    <location>
        <begin position="379"/>
        <end position="412"/>
    </location>
</feature>
<organism evidence="2 3">
    <name type="scientific">Prorocentrum cordatum</name>
    <dbReference type="NCBI Taxonomy" id="2364126"/>
    <lineage>
        <taxon>Eukaryota</taxon>
        <taxon>Sar</taxon>
        <taxon>Alveolata</taxon>
        <taxon>Dinophyceae</taxon>
        <taxon>Prorocentrales</taxon>
        <taxon>Prorocentraceae</taxon>
        <taxon>Prorocentrum</taxon>
    </lineage>
</organism>
<feature type="non-terminal residue" evidence="2">
    <location>
        <position position="449"/>
    </location>
</feature>
<gene>
    <name evidence="2" type="ORF">PCOR1329_LOCUS81890</name>
</gene>
<reference evidence="2" key="1">
    <citation type="submission" date="2023-10" db="EMBL/GenBank/DDBJ databases">
        <authorList>
            <person name="Chen Y."/>
            <person name="Shah S."/>
            <person name="Dougan E. K."/>
            <person name="Thang M."/>
            <person name="Chan C."/>
        </authorList>
    </citation>
    <scope>NUCLEOTIDE SEQUENCE [LARGE SCALE GENOMIC DNA]</scope>
</reference>
<evidence type="ECO:0000256" key="1">
    <source>
        <dbReference type="SAM" id="MobiDB-lite"/>
    </source>
</evidence>
<comment type="caution">
    <text evidence="2">The sequence shown here is derived from an EMBL/GenBank/DDBJ whole genome shotgun (WGS) entry which is preliminary data.</text>
</comment>
<feature type="compositionally biased region" description="Basic and acidic residues" evidence="1">
    <location>
        <begin position="393"/>
        <end position="412"/>
    </location>
</feature>
<evidence type="ECO:0000313" key="2">
    <source>
        <dbReference type="EMBL" id="CAK0906631.1"/>
    </source>
</evidence>
<dbReference type="EMBL" id="CAUYUJ010021726">
    <property type="protein sequence ID" value="CAK0906631.1"/>
    <property type="molecule type" value="Genomic_DNA"/>
</dbReference>
<sequence>MAAPGEVVLDRYDLPGPPLWHERIILAVAPQPGCFAVLTPDEDIFVEHVRVDLAEFRRSLGLGGAPEGIAAIQIYRCPAVPTPEEMMQGVRDGALQAGVPLPAAPVVPVVGCVAAGAAPAKAATAVGAHLGPAPAPQPALAAAVLPGVAAAVAVLPGPGLPLAVGALGGLAPHVWVAAEDILDIAKGTQITALPPDALVAGDRGVMPWGAGYLLVRRMPEADVCFVHDGLRVLPVTLDAPGERNISFAEAVSAMGPTPPRGCAGLDGPAITDWQLKQIRDDDSNPNHHHERWVRLGRIPEGDRSVHEHQVLCRIVDAAVTYDQLNLPSMEWAEIVCRRMSLMKEAHRAATSNPDCSAGDVFMGWGSQAAGGGTNPALAQHAAGQLKDQAAIAKESRKAPPPRPPRELADPREGTVAQALARMLFYLGISLALRRSSDLIVLIASARRWR</sequence>
<keyword evidence="3" id="KW-1185">Reference proteome</keyword>
<name>A0ABN9Y2C0_9DINO</name>